<gene>
    <name evidence="2" type="ORF">SISSUDRAFT_1066857</name>
</gene>
<proteinExistence type="predicted"/>
<organism evidence="2 3">
    <name type="scientific">Sistotremastrum suecicum HHB10207 ss-3</name>
    <dbReference type="NCBI Taxonomy" id="1314776"/>
    <lineage>
        <taxon>Eukaryota</taxon>
        <taxon>Fungi</taxon>
        <taxon>Dikarya</taxon>
        <taxon>Basidiomycota</taxon>
        <taxon>Agaricomycotina</taxon>
        <taxon>Agaricomycetes</taxon>
        <taxon>Sistotremastrales</taxon>
        <taxon>Sistotremastraceae</taxon>
        <taxon>Sistotremastrum</taxon>
    </lineage>
</organism>
<evidence type="ECO:0000313" key="2">
    <source>
        <dbReference type="EMBL" id="KZT32525.1"/>
    </source>
</evidence>
<keyword evidence="3" id="KW-1185">Reference proteome</keyword>
<reference evidence="2 3" key="1">
    <citation type="journal article" date="2016" name="Mol. Biol. Evol.">
        <title>Comparative Genomics of Early-Diverging Mushroom-Forming Fungi Provides Insights into the Origins of Lignocellulose Decay Capabilities.</title>
        <authorList>
            <person name="Nagy L.G."/>
            <person name="Riley R."/>
            <person name="Tritt A."/>
            <person name="Adam C."/>
            <person name="Daum C."/>
            <person name="Floudas D."/>
            <person name="Sun H."/>
            <person name="Yadav J.S."/>
            <person name="Pangilinan J."/>
            <person name="Larsson K.H."/>
            <person name="Matsuura K."/>
            <person name="Barry K."/>
            <person name="Labutti K."/>
            <person name="Kuo R."/>
            <person name="Ohm R.A."/>
            <person name="Bhattacharya S.S."/>
            <person name="Shirouzu T."/>
            <person name="Yoshinaga Y."/>
            <person name="Martin F.M."/>
            <person name="Grigoriev I.V."/>
            <person name="Hibbett D.S."/>
        </authorList>
    </citation>
    <scope>NUCLEOTIDE SEQUENCE [LARGE SCALE GENOMIC DNA]</scope>
    <source>
        <strain evidence="2 3">HHB10207 ss-3</strain>
    </source>
</reference>
<feature type="region of interest" description="Disordered" evidence="1">
    <location>
        <begin position="35"/>
        <end position="69"/>
    </location>
</feature>
<dbReference type="EMBL" id="KV428323">
    <property type="protein sequence ID" value="KZT32525.1"/>
    <property type="molecule type" value="Genomic_DNA"/>
</dbReference>
<protein>
    <submittedName>
        <fullName evidence="2">Uncharacterized protein</fullName>
    </submittedName>
</protein>
<accession>A0A165XTE9</accession>
<dbReference type="Proteomes" id="UP000076798">
    <property type="component" value="Unassembled WGS sequence"/>
</dbReference>
<evidence type="ECO:0000313" key="3">
    <source>
        <dbReference type="Proteomes" id="UP000076798"/>
    </source>
</evidence>
<name>A0A165XTE9_9AGAM</name>
<evidence type="ECO:0000256" key="1">
    <source>
        <dbReference type="SAM" id="MobiDB-lite"/>
    </source>
</evidence>
<dbReference type="AlphaFoldDB" id="A0A165XTE9"/>
<sequence length="285" mass="31681">MSANNSDDGHTSSNPLEQRAELLNYYLNLNLDDRFGSSADTPRSRPPSITSATETSFDHETDYEDSENEEDELSELMGAQDDVNRLHRTKVVGTLAKDGSRCAICGMEGLENLTIIRLLDGESPSGMGIPWLQTKNLVPPETDRDSFKNLLCVCKAHGRMYNASVWRFVPSQGPRRQLFAFEELEVSRRQQAEAVGFPPPSRSMPPQIPQLFELVVHDAGIFAGPGVMPNHVVMEQTFELNVSPFAALASAFTTMSSAFETQPTIYFSQVQSEIMHLKQLLDNVP</sequence>